<dbReference type="GO" id="GO:0004386">
    <property type="term" value="F:helicase activity"/>
    <property type="evidence" value="ECO:0007669"/>
    <property type="project" value="UniProtKB-KW"/>
</dbReference>
<sequence length="27" mass="2852">MSTPLSSSRTCWLIGAPPYATTTLTPV</sequence>
<name>A0A2P2PYM0_RHIMU</name>
<evidence type="ECO:0000313" key="1">
    <source>
        <dbReference type="EMBL" id="MBX59851.1"/>
    </source>
</evidence>
<proteinExistence type="predicted"/>
<keyword evidence="1" id="KW-0067">ATP-binding</keyword>
<keyword evidence="1" id="KW-0547">Nucleotide-binding</keyword>
<protein>
    <submittedName>
        <fullName evidence="1">Dead box ATP-dependent RNA helicase</fullName>
    </submittedName>
</protein>
<reference evidence="1" key="1">
    <citation type="submission" date="2018-02" db="EMBL/GenBank/DDBJ databases">
        <title>Rhizophora mucronata_Transcriptome.</title>
        <authorList>
            <person name="Meera S.P."/>
            <person name="Sreeshan A."/>
            <person name="Augustine A."/>
        </authorList>
    </citation>
    <scope>NUCLEOTIDE SEQUENCE</scope>
    <source>
        <tissue evidence="1">Leaf</tissue>
    </source>
</reference>
<dbReference type="AlphaFoldDB" id="A0A2P2PYM0"/>
<accession>A0A2P2PYM0</accession>
<keyword evidence="1" id="KW-0347">Helicase</keyword>
<dbReference type="EMBL" id="GGEC01079367">
    <property type="protein sequence ID" value="MBX59851.1"/>
    <property type="molecule type" value="Transcribed_RNA"/>
</dbReference>
<organism evidence="1">
    <name type="scientific">Rhizophora mucronata</name>
    <name type="common">Asiatic mangrove</name>
    <dbReference type="NCBI Taxonomy" id="61149"/>
    <lineage>
        <taxon>Eukaryota</taxon>
        <taxon>Viridiplantae</taxon>
        <taxon>Streptophyta</taxon>
        <taxon>Embryophyta</taxon>
        <taxon>Tracheophyta</taxon>
        <taxon>Spermatophyta</taxon>
        <taxon>Magnoliopsida</taxon>
        <taxon>eudicotyledons</taxon>
        <taxon>Gunneridae</taxon>
        <taxon>Pentapetalae</taxon>
        <taxon>rosids</taxon>
        <taxon>fabids</taxon>
        <taxon>Malpighiales</taxon>
        <taxon>Rhizophoraceae</taxon>
        <taxon>Rhizophora</taxon>
    </lineage>
</organism>
<keyword evidence="1" id="KW-0378">Hydrolase</keyword>